<protein>
    <submittedName>
        <fullName evidence="2">SoxR reducing system protein RseC</fullName>
    </submittedName>
</protein>
<keyword evidence="1" id="KW-0812">Transmembrane</keyword>
<dbReference type="InterPro" id="IPR007359">
    <property type="entry name" value="SigmaE_reg_RseC_MucC"/>
</dbReference>
<dbReference type="AlphaFoldDB" id="A0A0A2XD20"/>
<evidence type="ECO:0000313" key="2">
    <source>
        <dbReference type="EMBL" id="KGQ30033.1"/>
    </source>
</evidence>
<dbReference type="Pfam" id="PF04246">
    <property type="entry name" value="RseC_MucC"/>
    <property type="match status" value="1"/>
</dbReference>
<gene>
    <name evidence="2" type="ORF">P375_11120</name>
</gene>
<evidence type="ECO:0000313" key="3">
    <source>
        <dbReference type="Proteomes" id="UP000030418"/>
    </source>
</evidence>
<dbReference type="EMBL" id="JPXY01000059">
    <property type="protein sequence ID" value="KGQ30033.1"/>
    <property type="molecule type" value="Genomic_DNA"/>
</dbReference>
<dbReference type="PANTHER" id="PTHR35867">
    <property type="entry name" value="PROTEIN RSEC"/>
    <property type="match status" value="1"/>
</dbReference>
<name>A0A0A2XD20_9PAST</name>
<proteinExistence type="predicted"/>
<feature type="transmembrane region" description="Helical" evidence="1">
    <location>
        <begin position="108"/>
        <end position="125"/>
    </location>
</feature>
<keyword evidence="1" id="KW-0472">Membrane</keyword>
<keyword evidence="1" id="KW-1133">Transmembrane helix</keyword>
<organism evidence="2 3">
    <name type="scientific">Gallibacterium genomosp. 2</name>
    <dbReference type="NCBI Taxonomy" id="155517"/>
    <lineage>
        <taxon>Bacteria</taxon>
        <taxon>Pseudomonadati</taxon>
        <taxon>Pseudomonadota</taxon>
        <taxon>Gammaproteobacteria</taxon>
        <taxon>Pasteurellales</taxon>
        <taxon>Pasteurellaceae</taxon>
        <taxon>Gallibacterium</taxon>
    </lineage>
</organism>
<dbReference type="Proteomes" id="UP000030418">
    <property type="component" value="Unassembled WGS sequence"/>
</dbReference>
<dbReference type="PIRSF" id="PIRSF004923">
    <property type="entry name" value="RseC"/>
    <property type="match status" value="1"/>
</dbReference>
<evidence type="ECO:0000256" key="1">
    <source>
        <dbReference type="SAM" id="Phobius"/>
    </source>
</evidence>
<keyword evidence="3" id="KW-1185">Reference proteome</keyword>
<feature type="transmembrane region" description="Helical" evidence="1">
    <location>
        <begin position="80"/>
        <end position="102"/>
    </location>
</feature>
<sequence>MITEKAVVIAYQSGEVTVECQANQACGGCASKASCGTAALSELTGKSSRYLFTFPCSRPMKIGETVEIGLPEQSLLKLAFIAYTIPLFVLIFSVLLGNYLFVEEWQNIVFTSAMTVLAFVIVKLLNHHLQRQKKYQPILIERII</sequence>
<dbReference type="InterPro" id="IPR026268">
    <property type="entry name" value="RseC"/>
</dbReference>
<reference evidence="2 3" key="1">
    <citation type="submission" date="2014-08" db="EMBL/GenBank/DDBJ databases">
        <title>Chaperone-usher fimbriae in a diverse selection of Gallibacterium genomes.</title>
        <authorList>
            <person name="Kudirkiene E."/>
            <person name="Bager R.J."/>
            <person name="Johnson T.J."/>
            <person name="Bojesen A.M."/>
        </authorList>
    </citation>
    <scope>NUCLEOTIDE SEQUENCE [LARGE SCALE GENOMIC DNA]</scope>
    <source>
        <strain evidence="2 3">CCM5976</strain>
    </source>
</reference>
<comment type="caution">
    <text evidence="2">The sequence shown here is derived from an EMBL/GenBank/DDBJ whole genome shotgun (WGS) entry which is preliminary data.</text>
</comment>
<dbReference type="RefSeq" id="WP_039136962.1">
    <property type="nucleotide sequence ID" value="NZ_JPXY01000059.1"/>
</dbReference>
<accession>A0A0A2XD20</accession>
<dbReference type="PANTHER" id="PTHR35867:SF1">
    <property type="entry name" value="PROTEIN RSEC"/>
    <property type="match status" value="1"/>
</dbReference>